<feature type="compositionally biased region" description="Basic and acidic residues" evidence="1">
    <location>
        <begin position="193"/>
        <end position="214"/>
    </location>
</feature>
<protein>
    <submittedName>
        <fullName evidence="2">Uncharacterized protein</fullName>
    </submittedName>
</protein>
<proteinExistence type="predicted"/>
<dbReference type="AlphaFoldDB" id="A0AAV9ZGG1"/>
<feature type="region of interest" description="Disordered" evidence="1">
    <location>
        <begin position="1"/>
        <end position="37"/>
    </location>
</feature>
<sequence>MVDARAEPARKGVPTQRHNKRRYTAAHETPRGLAVPPPPIAAVAASAAGEACASARRGAACGRRSPFAAIRHYGEWEAIRAIEGPQRRCFDAGVIAGRGTCEERSVSSVKRSTKPLGRDERSNEVRRPVPNRAFQRNNGVKTPARKGPCQVLMACPLEVRSSGALGGDIGIGKCDDRRICRLMEGIVAGAQHSEQRGRGSCGEERRERKQEKAKKTMRWQIPTSPGCIRVARVYRYDHRYSTLLSR</sequence>
<keyword evidence="3" id="KW-1185">Reference proteome</keyword>
<dbReference type="Proteomes" id="UP001362999">
    <property type="component" value="Unassembled WGS sequence"/>
</dbReference>
<reference evidence="2 3" key="1">
    <citation type="journal article" date="2024" name="J Genomics">
        <title>Draft genome sequencing and assembly of Favolaschia claudopus CIRM-BRFM 2984 isolated from oak limbs.</title>
        <authorList>
            <person name="Navarro D."/>
            <person name="Drula E."/>
            <person name="Chaduli D."/>
            <person name="Cazenave R."/>
            <person name="Ahrendt S."/>
            <person name="Wang J."/>
            <person name="Lipzen A."/>
            <person name="Daum C."/>
            <person name="Barry K."/>
            <person name="Grigoriev I.V."/>
            <person name="Favel A."/>
            <person name="Rosso M.N."/>
            <person name="Martin F."/>
        </authorList>
    </citation>
    <scope>NUCLEOTIDE SEQUENCE [LARGE SCALE GENOMIC DNA]</scope>
    <source>
        <strain evidence="2 3">CIRM-BRFM 2984</strain>
    </source>
</reference>
<comment type="caution">
    <text evidence="2">The sequence shown here is derived from an EMBL/GenBank/DDBJ whole genome shotgun (WGS) entry which is preliminary data.</text>
</comment>
<feature type="region of interest" description="Disordered" evidence="1">
    <location>
        <begin position="103"/>
        <end position="142"/>
    </location>
</feature>
<name>A0AAV9ZGG1_9AGAR</name>
<feature type="compositionally biased region" description="Basic and acidic residues" evidence="1">
    <location>
        <begin position="116"/>
        <end position="127"/>
    </location>
</feature>
<dbReference type="EMBL" id="JAWWNJ010000153">
    <property type="protein sequence ID" value="KAK6981106.1"/>
    <property type="molecule type" value="Genomic_DNA"/>
</dbReference>
<organism evidence="2 3">
    <name type="scientific">Favolaschia claudopus</name>
    <dbReference type="NCBI Taxonomy" id="2862362"/>
    <lineage>
        <taxon>Eukaryota</taxon>
        <taxon>Fungi</taxon>
        <taxon>Dikarya</taxon>
        <taxon>Basidiomycota</taxon>
        <taxon>Agaricomycotina</taxon>
        <taxon>Agaricomycetes</taxon>
        <taxon>Agaricomycetidae</taxon>
        <taxon>Agaricales</taxon>
        <taxon>Marasmiineae</taxon>
        <taxon>Mycenaceae</taxon>
        <taxon>Favolaschia</taxon>
    </lineage>
</organism>
<gene>
    <name evidence="2" type="ORF">R3P38DRAFT_2808390</name>
</gene>
<accession>A0AAV9ZGG1</accession>
<feature type="compositionally biased region" description="Basic and acidic residues" evidence="1">
    <location>
        <begin position="1"/>
        <end position="10"/>
    </location>
</feature>
<evidence type="ECO:0000313" key="2">
    <source>
        <dbReference type="EMBL" id="KAK6981106.1"/>
    </source>
</evidence>
<evidence type="ECO:0000313" key="3">
    <source>
        <dbReference type="Proteomes" id="UP001362999"/>
    </source>
</evidence>
<feature type="region of interest" description="Disordered" evidence="1">
    <location>
        <begin position="191"/>
        <end position="218"/>
    </location>
</feature>
<evidence type="ECO:0000256" key="1">
    <source>
        <dbReference type="SAM" id="MobiDB-lite"/>
    </source>
</evidence>